<dbReference type="EMBL" id="CP048000">
    <property type="protein sequence ID" value="QHQ61388.1"/>
    <property type="molecule type" value="Genomic_DNA"/>
</dbReference>
<dbReference type="AlphaFoldDB" id="A0A6P1TPS1"/>
<gene>
    <name evidence="1" type="ORF">Ana3638_11900</name>
</gene>
<dbReference type="Proteomes" id="UP000464314">
    <property type="component" value="Chromosome"/>
</dbReference>
<evidence type="ECO:0000313" key="1">
    <source>
        <dbReference type="EMBL" id="QHQ61388.1"/>
    </source>
</evidence>
<evidence type="ECO:0008006" key="3">
    <source>
        <dbReference type="Google" id="ProtNLM"/>
    </source>
</evidence>
<name>A0A6P1TPS1_9FIRM</name>
<proteinExistence type="predicted"/>
<organism evidence="1 2">
    <name type="scientific">Anaerocolumna sedimenticola</name>
    <dbReference type="NCBI Taxonomy" id="2696063"/>
    <lineage>
        <taxon>Bacteria</taxon>
        <taxon>Bacillati</taxon>
        <taxon>Bacillota</taxon>
        <taxon>Clostridia</taxon>
        <taxon>Lachnospirales</taxon>
        <taxon>Lachnospiraceae</taxon>
        <taxon>Anaerocolumna</taxon>
    </lineage>
</organism>
<reference evidence="1 2" key="1">
    <citation type="submission" date="2020-01" db="EMBL/GenBank/DDBJ databases">
        <title>Genome analysis of Anaerocolumna sp. CBA3638.</title>
        <authorList>
            <person name="Kim J."/>
            <person name="Roh S.W."/>
        </authorList>
    </citation>
    <scope>NUCLEOTIDE SEQUENCE [LARGE SCALE GENOMIC DNA]</scope>
    <source>
        <strain evidence="1 2">CBA3638</strain>
    </source>
</reference>
<keyword evidence="2" id="KW-1185">Reference proteome</keyword>
<protein>
    <recommendedName>
        <fullName evidence="3">Minor capsid protein</fullName>
    </recommendedName>
</protein>
<evidence type="ECO:0000313" key="2">
    <source>
        <dbReference type="Proteomes" id="UP000464314"/>
    </source>
</evidence>
<dbReference type="RefSeq" id="WP_161838213.1">
    <property type="nucleotide sequence ID" value="NZ_CP048000.1"/>
</dbReference>
<accession>A0A6P1TPS1</accession>
<dbReference type="KEGG" id="anr:Ana3638_11900"/>
<sequence>MLKARGLEPGGKVQKFIDSEVIRFMVPYTPRQNNILIDSATLGTVIGSGEINQNTPYSRYHYYGKLMVSPATGSAWAKKGEKKVLTNIDLKYNGAPMRGPFWFERMKADKKKDILDGARKLAGAK</sequence>